<name>A0A564XUI8_HYMDI</name>
<dbReference type="AlphaFoldDB" id="A0A564XUI8"/>
<keyword evidence="2" id="KW-1185">Reference proteome</keyword>
<reference evidence="1 2" key="1">
    <citation type="submission" date="2019-07" db="EMBL/GenBank/DDBJ databases">
        <authorList>
            <person name="Jastrzebski P J."/>
            <person name="Paukszto L."/>
            <person name="Jastrzebski P J."/>
        </authorList>
    </citation>
    <scope>NUCLEOTIDE SEQUENCE [LARGE SCALE GENOMIC DNA]</scope>
    <source>
        <strain evidence="1 2">WMS-il1</strain>
    </source>
</reference>
<protein>
    <submittedName>
        <fullName evidence="1">Uncharacterized protein</fullName>
    </submittedName>
</protein>
<evidence type="ECO:0000313" key="2">
    <source>
        <dbReference type="Proteomes" id="UP000321570"/>
    </source>
</evidence>
<dbReference type="Proteomes" id="UP000321570">
    <property type="component" value="Unassembled WGS sequence"/>
</dbReference>
<dbReference type="Gene3D" id="2.120.10.80">
    <property type="entry name" value="Kelch-type beta propeller"/>
    <property type="match status" value="1"/>
</dbReference>
<sequence>MFEERITCAAVNIPDYGVLFIGGKGRNRSPLRSTELLMRQSAEVASGGGEKWQWLPYTPMNKKHDGFPLAVYFQGRVYVVGYCEYVNEMEMLDVRGSGQWTSLTFSTHSPDQYLTIRFMAGVGNELFVTGNEIEVINLKTKSIRYATFSIELDGDSKVSLLKARPCSLLSIWWFYTFSLSPLSATA</sequence>
<dbReference type="EMBL" id="CABIJS010000002">
    <property type="protein sequence ID" value="VUZ38566.1"/>
    <property type="molecule type" value="Genomic_DNA"/>
</dbReference>
<proteinExistence type="predicted"/>
<accession>A0A564XUI8</accession>
<evidence type="ECO:0000313" key="1">
    <source>
        <dbReference type="EMBL" id="VUZ38566.1"/>
    </source>
</evidence>
<gene>
    <name evidence="1" type="ORF">WMSIL1_LOCUS51</name>
</gene>
<dbReference type="SUPFAM" id="SSF50965">
    <property type="entry name" value="Galactose oxidase, central domain"/>
    <property type="match status" value="1"/>
</dbReference>
<dbReference type="InterPro" id="IPR015915">
    <property type="entry name" value="Kelch-typ_b-propeller"/>
</dbReference>
<organism evidence="1 2">
    <name type="scientific">Hymenolepis diminuta</name>
    <name type="common">Rat tapeworm</name>
    <dbReference type="NCBI Taxonomy" id="6216"/>
    <lineage>
        <taxon>Eukaryota</taxon>
        <taxon>Metazoa</taxon>
        <taxon>Spiralia</taxon>
        <taxon>Lophotrochozoa</taxon>
        <taxon>Platyhelminthes</taxon>
        <taxon>Cestoda</taxon>
        <taxon>Eucestoda</taxon>
        <taxon>Cyclophyllidea</taxon>
        <taxon>Hymenolepididae</taxon>
        <taxon>Hymenolepis</taxon>
    </lineage>
</organism>
<dbReference type="InterPro" id="IPR011043">
    <property type="entry name" value="Gal_Oxase/kelch_b-propeller"/>
</dbReference>